<feature type="compositionally biased region" description="Polar residues" evidence="2">
    <location>
        <begin position="11"/>
        <end position="28"/>
    </location>
</feature>
<feature type="compositionally biased region" description="Low complexity" evidence="2">
    <location>
        <begin position="79"/>
        <end position="91"/>
    </location>
</feature>
<evidence type="ECO:0000256" key="1">
    <source>
        <dbReference type="SAM" id="Coils"/>
    </source>
</evidence>
<gene>
    <name evidence="4" type="ORF">BCR41DRAFT_390828</name>
</gene>
<dbReference type="EMBL" id="MCFF01000084">
    <property type="protein sequence ID" value="ORY95165.1"/>
    <property type="molecule type" value="Genomic_DNA"/>
</dbReference>
<dbReference type="GO" id="GO:0033551">
    <property type="term" value="C:monopolin complex"/>
    <property type="evidence" value="ECO:0007669"/>
    <property type="project" value="InterPro"/>
</dbReference>
<proteinExistence type="predicted"/>
<sequence length="394" mass="44851">MPPKRAKTVNGAVTTTKRIKGNPSSPSDSDSEVATKEQKKTTDLWTLPKQNGLDQEDELVIPKRYRTQKQQPMPKKKASALSSTTKATSITTTTAAATPKFQDSYTKPQQQPQATSVLRNAKSISSLENQENQILTTNSAEKTIAKPKDNGVGKIPIKTGLSMSYEQLEAAYHELNTKYKRLKQLKETDAEKNLEDYRAKLEEANCSAENYRTRIEPQLESALRTQEKLRDNNEVLNAKVRTLQRQLREYEEKIRQRELEDKAKAKTASLESILASPEVTPTSTGVMSTIKMYENLSGLKVIPQDIYPLSSSRNTLPKVWDCEHSGPHGTLCFTLTYDYEKKCVSYEPHLDATRDEKLMQVLPEYLTTDIEFDQEFESKFFWRILNFNHEDSKV</sequence>
<feature type="domain" description="Monopolin complex subunit Csm1/Pcs1 C-terminal" evidence="3">
    <location>
        <begin position="290"/>
        <end position="374"/>
    </location>
</feature>
<evidence type="ECO:0000313" key="5">
    <source>
        <dbReference type="Proteomes" id="UP000193648"/>
    </source>
</evidence>
<dbReference type="Proteomes" id="UP000193648">
    <property type="component" value="Unassembled WGS sequence"/>
</dbReference>
<dbReference type="InParanoid" id="A0A1Y2G5K2"/>
<dbReference type="GO" id="GO:1990644">
    <property type="term" value="F:microtubule site clamp"/>
    <property type="evidence" value="ECO:0007669"/>
    <property type="project" value="TreeGrafter"/>
</dbReference>
<dbReference type="GO" id="GO:0072686">
    <property type="term" value="C:mitotic spindle"/>
    <property type="evidence" value="ECO:0007669"/>
    <property type="project" value="TreeGrafter"/>
</dbReference>
<feature type="region of interest" description="Disordered" evidence="2">
    <location>
        <begin position="1"/>
        <end position="91"/>
    </location>
</feature>
<evidence type="ECO:0000256" key="2">
    <source>
        <dbReference type="SAM" id="MobiDB-lite"/>
    </source>
</evidence>
<dbReference type="AlphaFoldDB" id="A0A1Y2G5K2"/>
<dbReference type="CDD" id="cd23787">
    <property type="entry name" value="RWD_CSM1"/>
    <property type="match status" value="1"/>
</dbReference>
<protein>
    <recommendedName>
        <fullName evidence="3">Monopolin complex subunit Csm1/Pcs1 C-terminal domain-containing protein</fullName>
    </recommendedName>
</protein>
<dbReference type="InterPro" id="IPR040349">
    <property type="entry name" value="Csm1/Pcs1"/>
</dbReference>
<name>A0A1Y2G5K2_9FUNG</name>
<evidence type="ECO:0000313" key="4">
    <source>
        <dbReference type="EMBL" id="ORY95165.1"/>
    </source>
</evidence>
<keyword evidence="1" id="KW-0175">Coiled coil</keyword>
<dbReference type="OrthoDB" id="2431049at2759"/>
<dbReference type="PANTHER" id="PTHR28006">
    <property type="entry name" value="MONOPOLIN COMPLEX SUBUNIT CSM1"/>
    <property type="match status" value="1"/>
</dbReference>
<dbReference type="GO" id="GO:0045144">
    <property type="term" value="P:meiotic sister chromatid segregation"/>
    <property type="evidence" value="ECO:0007669"/>
    <property type="project" value="TreeGrafter"/>
</dbReference>
<organism evidence="4 5">
    <name type="scientific">Lobosporangium transversale</name>
    <dbReference type="NCBI Taxonomy" id="64571"/>
    <lineage>
        <taxon>Eukaryota</taxon>
        <taxon>Fungi</taxon>
        <taxon>Fungi incertae sedis</taxon>
        <taxon>Mucoromycota</taxon>
        <taxon>Mortierellomycotina</taxon>
        <taxon>Mortierellomycetes</taxon>
        <taxon>Mortierellales</taxon>
        <taxon>Mortierellaceae</taxon>
        <taxon>Lobosporangium</taxon>
    </lineage>
</organism>
<dbReference type="InterPro" id="IPR020981">
    <property type="entry name" value="Csm1/Pcs1_C"/>
</dbReference>
<dbReference type="GO" id="GO:0051315">
    <property type="term" value="P:attachment of mitotic spindle microtubules to kinetochore"/>
    <property type="evidence" value="ECO:0007669"/>
    <property type="project" value="TreeGrafter"/>
</dbReference>
<dbReference type="GO" id="GO:0034506">
    <property type="term" value="C:chromosome, centromeric core domain"/>
    <property type="evidence" value="ECO:0007669"/>
    <property type="project" value="TreeGrafter"/>
</dbReference>
<dbReference type="PANTHER" id="PTHR28006:SF1">
    <property type="entry name" value="MONOPOLIN COMPLEX SUBUNIT CSM1"/>
    <property type="match status" value="1"/>
</dbReference>
<dbReference type="FunCoup" id="A0A1Y2G5K2">
    <property type="interactions" value="4"/>
</dbReference>
<accession>A0A1Y2G5K2</accession>
<feature type="coiled-coil region" evidence="1">
    <location>
        <begin position="165"/>
        <end position="260"/>
    </location>
</feature>
<reference evidence="4 5" key="1">
    <citation type="submission" date="2016-07" db="EMBL/GenBank/DDBJ databases">
        <title>Pervasive Adenine N6-methylation of Active Genes in Fungi.</title>
        <authorList>
            <consortium name="DOE Joint Genome Institute"/>
            <person name="Mondo S.J."/>
            <person name="Dannebaum R.O."/>
            <person name="Kuo R.C."/>
            <person name="Labutti K."/>
            <person name="Haridas S."/>
            <person name="Kuo A."/>
            <person name="Salamov A."/>
            <person name="Ahrendt S.R."/>
            <person name="Lipzen A."/>
            <person name="Sullivan W."/>
            <person name="Andreopoulos W.B."/>
            <person name="Clum A."/>
            <person name="Lindquist E."/>
            <person name="Daum C."/>
            <person name="Ramamoorthy G.K."/>
            <person name="Gryganskyi A."/>
            <person name="Culley D."/>
            <person name="Magnuson J.K."/>
            <person name="James T.Y."/>
            <person name="O'Malley M.A."/>
            <person name="Stajich J.E."/>
            <person name="Spatafora J.W."/>
            <person name="Visel A."/>
            <person name="Grigoriev I.V."/>
        </authorList>
    </citation>
    <scope>NUCLEOTIDE SEQUENCE [LARGE SCALE GENOMIC DNA]</scope>
    <source>
        <strain evidence="4 5">NRRL 3116</strain>
    </source>
</reference>
<dbReference type="Gene3D" id="3.90.1150.80">
    <property type="match status" value="1"/>
</dbReference>
<feature type="compositionally biased region" description="Basic and acidic residues" evidence="2">
    <location>
        <begin position="33"/>
        <end position="42"/>
    </location>
</feature>
<evidence type="ECO:0000259" key="3">
    <source>
        <dbReference type="Pfam" id="PF12539"/>
    </source>
</evidence>
<dbReference type="InterPro" id="IPR038608">
    <property type="entry name" value="Csm1/Pcs1_C_sf"/>
</dbReference>
<keyword evidence="5" id="KW-1185">Reference proteome</keyword>
<dbReference type="STRING" id="64571.A0A1Y2G5K2"/>
<dbReference type="RefSeq" id="XP_021875372.1">
    <property type="nucleotide sequence ID" value="XM_022028284.1"/>
</dbReference>
<dbReference type="Pfam" id="PF12539">
    <property type="entry name" value="Csm1"/>
    <property type="match status" value="1"/>
</dbReference>
<comment type="caution">
    <text evidence="4">The sequence shown here is derived from an EMBL/GenBank/DDBJ whole genome shotgun (WGS) entry which is preliminary data.</text>
</comment>
<dbReference type="GO" id="GO:0005730">
    <property type="term" value="C:nucleolus"/>
    <property type="evidence" value="ECO:0007669"/>
    <property type="project" value="TreeGrafter"/>
</dbReference>
<dbReference type="GeneID" id="33570127"/>